<evidence type="ECO:0000256" key="2">
    <source>
        <dbReference type="ARBA" id="ARBA00023125"/>
    </source>
</evidence>
<feature type="domain" description="Cyclic nucleotide-binding" evidence="4">
    <location>
        <begin position="24"/>
        <end position="94"/>
    </location>
</feature>
<dbReference type="CDD" id="cd00038">
    <property type="entry name" value="CAP_ED"/>
    <property type="match status" value="1"/>
</dbReference>
<evidence type="ECO:0000313" key="8">
    <source>
        <dbReference type="Proteomes" id="UP000675882"/>
    </source>
</evidence>
<keyword evidence="8" id="KW-1185">Reference proteome</keyword>
<reference evidence="6" key="2">
    <citation type="submission" date="2021-02" db="EMBL/GenBank/DDBJ databases">
        <authorList>
            <person name="Han P."/>
        </authorList>
    </citation>
    <scope>NUCLEOTIDE SEQUENCE</scope>
    <source>
        <strain evidence="6">Candidatus Nitrotoga sp. ZN8</strain>
    </source>
</reference>
<organism evidence="7">
    <name type="scientific">Candidatus Nitrotoga fabula</name>
    <dbReference type="NCBI Taxonomy" id="2182327"/>
    <lineage>
        <taxon>Bacteria</taxon>
        <taxon>Pseudomonadati</taxon>
        <taxon>Pseudomonadota</taxon>
        <taxon>Betaproteobacteria</taxon>
        <taxon>Nitrosomonadales</taxon>
        <taxon>Gallionellaceae</taxon>
        <taxon>Candidatus Nitrotoga</taxon>
    </lineage>
</organism>
<evidence type="ECO:0000256" key="3">
    <source>
        <dbReference type="ARBA" id="ARBA00023163"/>
    </source>
</evidence>
<keyword evidence="1" id="KW-0805">Transcription regulation</keyword>
<dbReference type="AlphaFoldDB" id="A0A2X0R5H5"/>
<dbReference type="Proteomes" id="UP000675882">
    <property type="component" value="Unassembled WGS sequence"/>
</dbReference>
<keyword evidence="2" id="KW-0238">DNA-binding</keyword>
<dbReference type="InterPro" id="IPR036388">
    <property type="entry name" value="WH-like_DNA-bd_sf"/>
</dbReference>
<feature type="domain" description="HTH crp-type" evidence="5">
    <location>
        <begin position="158"/>
        <end position="231"/>
    </location>
</feature>
<evidence type="ECO:0000256" key="1">
    <source>
        <dbReference type="ARBA" id="ARBA00023015"/>
    </source>
</evidence>
<dbReference type="InterPro" id="IPR050397">
    <property type="entry name" value="Env_Response_Regulators"/>
</dbReference>
<name>A0A2X0R5H5_9PROT</name>
<dbReference type="InterPro" id="IPR036390">
    <property type="entry name" value="WH_DNA-bd_sf"/>
</dbReference>
<dbReference type="SUPFAM" id="SSF46785">
    <property type="entry name" value="Winged helix' DNA-binding domain"/>
    <property type="match status" value="1"/>
</dbReference>
<evidence type="ECO:0000313" key="6">
    <source>
        <dbReference type="EMBL" id="CAE6729462.1"/>
    </source>
</evidence>
<gene>
    <name evidence="7" type="primary">fnr</name>
    <name evidence="7" type="ORF">NITFAB_0741</name>
    <name evidence="6" type="ORF">NTGZN8_40068</name>
</gene>
<dbReference type="InterPro" id="IPR018490">
    <property type="entry name" value="cNMP-bd_dom_sf"/>
</dbReference>
<dbReference type="InterPro" id="IPR000595">
    <property type="entry name" value="cNMP-bd_dom"/>
</dbReference>
<dbReference type="PROSITE" id="PS50042">
    <property type="entry name" value="CNMP_BINDING_3"/>
    <property type="match status" value="1"/>
</dbReference>
<dbReference type="Gene3D" id="1.10.10.10">
    <property type="entry name" value="Winged helix-like DNA-binding domain superfamily/Winged helix DNA-binding domain"/>
    <property type="match status" value="1"/>
</dbReference>
<proteinExistence type="predicted"/>
<dbReference type="SMART" id="SM00419">
    <property type="entry name" value="HTH_CRP"/>
    <property type="match status" value="1"/>
</dbReference>
<dbReference type="NCBIfam" id="NF008365">
    <property type="entry name" value="PRK11161.1"/>
    <property type="match status" value="1"/>
</dbReference>
<dbReference type="GO" id="GO:0003677">
    <property type="term" value="F:DNA binding"/>
    <property type="evidence" value="ECO:0007669"/>
    <property type="project" value="UniProtKB-KW"/>
</dbReference>
<dbReference type="SMART" id="SM00100">
    <property type="entry name" value="cNMP"/>
    <property type="match status" value="1"/>
</dbReference>
<dbReference type="FunFam" id="1.10.10.10:FF:000028">
    <property type="entry name" value="Fumarate/nitrate reduction transcriptional regulator Fnr"/>
    <property type="match status" value="1"/>
</dbReference>
<dbReference type="InterPro" id="IPR014710">
    <property type="entry name" value="RmlC-like_jellyroll"/>
</dbReference>
<sequence>MHKPVPGNSLKPACSTCNLRKLCLPVNLNSVEITRLDNLISRKGVYRQGSILYRSGDKFQALYAIRTGFFKTQILNEDGREQATGFQMAGEIIGLDGINSDAHTCDAVALEDSEVCEIPFSKLEDLSRELPSLQRHLHRILSREIVRDQNIMLLLGSMRAEERLATFLLNLSQRFAEGGYSPTSFQLRMTRQEIGSYLGLRLETVSRALSHLQDSKLIHMRNRSLEILCMSGLQACIGKRAR</sequence>
<dbReference type="CDD" id="cd00092">
    <property type="entry name" value="HTH_CRP"/>
    <property type="match status" value="1"/>
</dbReference>
<dbReference type="Gene3D" id="2.60.120.10">
    <property type="entry name" value="Jelly Rolls"/>
    <property type="match status" value="1"/>
</dbReference>
<dbReference type="GO" id="GO:0005829">
    <property type="term" value="C:cytosol"/>
    <property type="evidence" value="ECO:0007669"/>
    <property type="project" value="TreeGrafter"/>
</dbReference>
<dbReference type="PANTHER" id="PTHR24567:SF75">
    <property type="entry name" value="FUMARATE AND NITRATE REDUCTION REGULATORY PROTEIN"/>
    <property type="match status" value="1"/>
</dbReference>
<dbReference type="EMBL" id="CAJNBL010000034">
    <property type="protein sequence ID" value="CAE6729462.1"/>
    <property type="molecule type" value="Genomic_DNA"/>
</dbReference>
<dbReference type="Pfam" id="PF00027">
    <property type="entry name" value="cNMP_binding"/>
    <property type="match status" value="1"/>
</dbReference>
<keyword evidence="3" id="KW-0804">Transcription</keyword>
<dbReference type="EMBL" id="LS423452">
    <property type="protein sequence ID" value="SPS05152.1"/>
    <property type="molecule type" value="Genomic_DNA"/>
</dbReference>
<reference evidence="7" key="1">
    <citation type="submission" date="2018-05" db="EMBL/GenBank/DDBJ databases">
        <authorList>
            <person name="Lanie J.A."/>
            <person name="Ng W.-L."/>
            <person name="Kazmierczak K.M."/>
            <person name="Andrzejewski T.M."/>
            <person name="Davidsen T.M."/>
            <person name="Wayne K.J."/>
            <person name="Tettelin H."/>
            <person name="Glass J.I."/>
            <person name="Rusch D."/>
            <person name="Podicherti R."/>
            <person name="Tsui H.-C.T."/>
            <person name="Winkler M.E."/>
        </authorList>
    </citation>
    <scope>NUCLEOTIDE SEQUENCE</scope>
    <source>
        <strain evidence="7">KNB</strain>
    </source>
</reference>
<protein>
    <submittedName>
        <fullName evidence="7">Fumarate and nitrate reduction regulatory protein</fullName>
    </submittedName>
</protein>
<dbReference type="SUPFAM" id="SSF51206">
    <property type="entry name" value="cAMP-binding domain-like"/>
    <property type="match status" value="1"/>
</dbReference>
<dbReference type="PROSITE" id="PS51063">
    <property type="entry name" value="HTH_CRP_2"/>
    <property type="match status" value="1"/>
</dbReference>
<evidence type="ECO:0000313" key="7">
    <source>
        <dbReference type="EMBL" id="SPS05152.1"/>
    </source>
</evidence>
<dbReference type="RefSeq" id="WP_213036452.1">
    <property type="nucleotide sequence ID" value="NZ_CAJNBL010000034.1"/>
</dbReference>
<dbReference type="GO" id="GO:0003700">
    <property type="term" value="F:DNA-binding transcription factor activity"/>
    <property type="evidence" value="ECO:0007669"/>
    <property type="project" value="TreeGrafter"/>
</dbReference>
<dbReference type="InterPro" id="IPR012318">
    <property type="entry name" value="HTH_CRP"/>
</dbReference>
<accession>A0A2X0R5H5</accession>
<dbReference type="PANTHER" id="PTHR24567">
    <property type="entry name" value="CRP FAMILY TRANSCRIPTIONAL REGULATORY PROTEIN"/>
    <property type="match status" value="1"/>
</dbReference>
<evidence type="ECO:0000259" key="4">
    <source>
        <dbReference type="PROSITE" id="PS50042"/>
    </source>
</evidence>
<evidence type="ECO:0000259" key="5">
    <source>
        <dbReference type="PROSITE" id="PS51063"/>
    </source>
</evidence>
<dbReference type="PRINTS" id="PR00034">
    <property type="entry name" value="HTHCRP"/>
</dbReference>
<dbReference type="Pfam" id="PF13545">
    <property type="entry name" value="HTH_Crp_2"/>
    <property type="match status" value="1"/>
</dbReference>